<accession>A0A9N6WWR9</accession>
<proteinExistence type="predicted"/>
<dbReference type="EMBL" id="OX359470">
    <property type="protein sequence ID" value="CAI3971202.1"/>
    <property type="molecule type" value="Genomic_DNA"/>
</dbReference>
<organism evidence="1">
    <name type="scientific">Ochrobactrum phage ORM_20</name>
    <dbReference type="NCBI Taxonomy" id="2985243"/>
    <lineage>
        <taxon>Viruses</taxon>
    </lineage>
</organism>
<evidence type="ECO:0000313" key="1">
    <source>
        <dbReference type="EMBL" id="CAI3971202.1"/>
    </source>
</evidence>
<protein>
    <submittedName>
        <fullName evidence="1">Uncharacterized protein</fullName>
    </submittedName>
</protein>
<name>A0A9N6WWR9_9VIRU</name>
<reference evidence="1" key="1">
    <citation type="submission" date="2022-10" db="EMBL/GenBank/DDBJ databases">
        <authorList>
            <person name="Meaden S."/>
        </authorList>
    </citation>
    <scope>NUCLEOTIDE SEQUENCE</scope>
</reference>
<sequence length="80" mass="9297">MLSTRNLIYKNLIQYGDCELVVNHNGYDRKVTIKCATKATVKLFEDEKVTVKDFGKYLPAVDYVMETFDEIRVLKGVIYQ</sequence>
<gene>
    <name evidence="1" type="ORF">ORM20_00153</name>
</gene>